<name>A0ABV1QFH2_STRMI</name>
<dbReference type="InterPro" id="IPR045608">
    <property type="entry name" value="Trypco2"/>
</dbReference>
<organism evidence="2 3">
    <name type="scientific">Streptomyces microflavus</name>
    <name type="common">Streptomyces lipmanii</name>
    <dbReference type="NCBI Taxonomy" id="1919"/>
    <lineage>
        <taxon>Bacteria</taxon>
        <taxon>Bacillati</taxon>
        <taxon>Actinomycetota</taxon>
        <taxon>Actinomycetes</taxon>
        <taxon>Kitasatosporales</taxon>
        <taxon>Streptomycetaceae</taxon>
        <taxon>Streptomyces</taxon>
    </lineage>
</organism>
<dbReference type="Proteomes" id="UP001456562">
    <property type="component" value="Unassembled WGS sequence"/>
</dbReference>
<dbReference type="RefSeq" id="WP_350241972.1">
    <property type="nucleotide sequence ID" value="NZ_JBEJUE010000082.1"/>
</dbReference>
<sequence length="104" mass="11608">MARIGLKEAIQATYDEMYAAVTQLQGNPRLSFEYQAIDMEFTVEMSESKEKSGGVKVWVAEGAAKGTSEERETHTVRLSIVPRGRHGDYADTTFRYDDTGIGRV</sequence>
<comment type="caution">
    <text evidence="2">The sequence shown here is derived from an EMBL/GenBank/DDBJ whole genome shotgun (WGS) entry which is preliminary data.</text>
</comment>
<keyword evidence="3" id="KW-1185">Reference proteome</keyword>
<protein>
    <submittedName>
        <fullName evidence="2">Trypco2 family protein</fullName>
    </submittedName>
</protein>
<feature type="domain" description="Trypsin-co-occurring" evidence="1">
    <location>
        <begin position="4"/>
        <end position="82"/>
    </location>
</feature>
<reference evidence="2 3" key="1">
    <citation type="submission" date="2024-01" db="EMBL/GenBank/DDBJ databases">
        <title>Metagenomic exploration of the rhizosphere soil microbial community and their significance in facilitating the development of wild simulated ginseng.</title>
        <authorList>
            <person name="Huang J."/>
        </authorList>
    </citation>
    <scope>NUCLEOTIDE SEQUENCE [LARGE SCALE GENOMIC DNA]</scope>
    <source>
        <strain evidence="2 3">WY141</strain>
    </source>
</reference>
<evidence type="ECO:0000259" key="1">
    <source>
        <dbReference type="Pfam" id="PF19631"/>
    </source>
</evidence>
<evidence type="ECO:0000313" key="3">
    <source>
        <dbReference type="Proteomes" id="UP001456562"/>
    </source>
</evidence>
<accession>A0ABV1QFH2</accession>
<proteinExistence type="predicted"/>
<dbReference type="Pfam" id="PF19631">
    <property type="entry name" value="Trypco2"/>
    <property type="match status" value="1"/>
</dbReference>
<evidence type="ECO:0000313" key="2">
    <source>
        <dbReference type="EMBL" id="MER0429918.1"/>
    </source>
</evidence>
<dbReference type="EMBL" id="JBEJUE010000082">
    <property type="protein sequence ID" value="MER0429918.1"/>
    <property type="molecule type" value="Genomic_DNA"/>
</dbReference>
<gene>
    <name evidence="2" type="ORF">ABR748_38005</name>
</gene>